<comment type="catalytic activity">
    <reaction evidence="8">
        <text>Mo-molybdopterin + GTP + H(+) = Mo-molybdopterin guanine dinucleotide + diphosphate</text>
        <dbReference type="Rhea" id="RHEA:34243"/>
        <dbReference type="ChEBI" id="CHEBI:15378"/>
        <dbReference type="ChEBI" id="CHEBI:33019"/>
        <dbReference type="ChEBI" id="CHEBI:37565"/>
        <dbReference type="ChEBI" id="CHEBI:71302"/>
        <dbReference type="ChEBI" id="CHEBI:71310"/>
        <dbReference type="EC" id="2.7.7.77"/>
    </reaction>
</comment>
<keyword evidence="2 8" id="KW-0808">Transferase</keyword>
<evidence type="ECO:0000256" key="5">
    <source>
        <dbReference type="ARBA" id="ARBA00022842"/>
    </source>
</evidence>
<evidence type="ECO:0000313" key="10">
    <source>
        <dbReference type="EMBL" id="MBC3930251.1"/>
    </source>
</evidence>
<dbReference type="SUPFAM" id="SSF53448">
    <property type="entry name" value="Nucleotide-diphospho-sugar transferases"/>
    <property type="match status" value="1"/>
</dbReference>
<feature type="binding site" evidence="8">
    <location>
        <begin position="17"/>
        <end position="19"/>
    </location>
    <ligand>
        <name>GTP</name>
        <dbReference type="ChEBI" id="CHEBI:37565"/>
    </ligand>
</feature>
<dbReference type="NCBIfam" id="TIGR02665">
    <property type="entry name" value="molyb_mobA"/>
    <property type="match status" value="1"/>
</dbReference>
<dbReference type="InterPro" id="IPR029044">
    <property type="entry name" value="Nucleotide-diphossugar_trans"/>
</dbReference>
<dbReference type="CDD" id="cd02503">
    <property type="entry name" value="MobA"/>
    <property type="match status" value="1"/>
</dbReference>
<keyword evidence="4 8" id="KW-0547">Nucleotide-binding</keyword>
<comment type="caution">
    <text evidence="10">The sequence shown here is derived from an EMBL/GenBank/DDBJ whole genome shotgun (WGS) entry which is preliminary data.</text>
</comment>
<keyword evidence="6 8" id="KW-0342">GTP-binding</keyword>
<evidence type="ECO:0000256" key="3">
    <source>
        <dbReference type="ARBA" id="ARBA00022723"/>
    </source>
</evidence>
<organism evidence="10 11">
    <name type="scientific">Undibacterium curvum</name>
    <dbReference type="NCBI Taxonomy" id="2762294"/>
    <lineage>
        <taxon>Bacteria</taxon>
        <taxon>Pseudomonadati</taxon>
        <taxon>Pseudomonadota</taxon>
        <taxon>Betaproteobacteria</taxon>
        <taxon>Burkholderiales</taxon>
        <taxon>Oxalobacteraceae</taxon>
        <taxon>Undibacterium</taxon>
    </lineage>
</organism>
<keyword evidence="11" id="KW-1185">Reference proteome</keyword>
<comment type="cofactor">
    <cofactor evidence="8">
        <name>Mg(2+)</name>
        <dbReference type="ChEBI" id="CHEBI:18420"/>
    </cofactor>
</comment>
<dbReference type="PANTHER" id="PTHR19136">
    <property type="entry name" value="MOLYBDENUM COFACTOR GUANYLYLTRANSFERASE"/>
    <property type="match status" value="1"/>
</dbReference>
<dbReference type="HAMAP" id="MF_00316">
    <property type="entry name" value="MobA"/>
    <property type="match status" value="1"/>
</dbReference>
<evidence type="ECO:0000256" key="4">
    <source>
        <dbReference type="ARBA" id="ARBA00022741"/>
    </source>
</evidence>
<feature type="domain" description="MobA-like NTP transferase" evidence="9">
    <location>
        <begin position="14"/>
        <end position="177"/>
    </location>
</feature>
<dbReference type="PANTHER" id="PTHR19136:SF81">
    <property type="entry name" value="MOLYBDENUM COFACTOR GUANYLYLTRANSFERASE"/>
    <property type="match status" value="1"/>
</dbReference>
<protein>
    <recommendedName>
        <fullName evidence="8">Molybdenum cofactor guanylyltransferase</fullName>
        <shortName evidence="8">MoCo guanylyltransferase</shortName>
        <ecNumber evidence="8">2.7.7.77</ecNumber>
    </recommendedName>
    <alternativeName>
        <fullName evidence="8">GTP:molybdopterin guanylyltransferase</fullName>
    </alternativeName>
    <alternativeName>
        <fullName evidence="8">Mo-MPT guanylyltransferase</fullName>
    </alternativeName>
    <alternativeName>
        <fullName evidence="8">Molybdopterin guanylyltransferase</fullName>
    </alternativeName>
    <alternativeName>
        <fullName evidence="8">Molybdopterin-guanine dinucleotide synthase</fullName>
        <shortName evidence="8">MGD synthase</shortName>
    </alternativeName>
</protein>
<keyword evidence="3 8" id="KW-0479">Metal-binding</keyword>
<keyword evidence="10" id="KW-0548">Nucleotidyltransferase</keyword>
<dbReference type="Pfam" id="PF12804">
    <property type="entry name" value="NTP_transf_3"/>
    <property type="match status" value="1"/>
</dbReference>
<comment type="function">
    <text evidence="8">Transfers a GMP moiety from GTP to Mo-molybdopterin (Mo-MPT) cofactor (Moco or molybdenum cofactor) to form Mo-molybdopterin guanine dinucleotide (Mo-MGD) cofactor.</text>
</comment>
<feature type="binding site" evidence="8">
    <location>
        <position position="106"/>
    </location>
    <ligand>
        <name>GTP</name>
        <dbReference type="ChEBI" id="CHEBI:37565"/>
    </ligand>
</feature>
<evidence type="ECO:0000256" key="8">
    <source>
        <dbReference type="HAMAP-Rule" id="MF_00316"/>
    </source>
</evidence>
<sequence length="207" mass="22494">MQPSPDYPLHSVTGLLLAGGRGSRLGNCDKGLHLFRGRPLAAWVCERLQPQVATVLINANRNLDQYAQFGHAVCSDQISGFAGPLAGLHAGLLQADTEFVLSVACDSPFIPLDLAARLYATLSAQAADIAIAATRESGKTALQPQPVFALVRKHLAADLSLYLESGQSKARLWMERHRLALSYFPETRAFTNINTEHELILAEKYDA</sequence>
<dbReference type="Gene3D" id="3.90.550.10">
    <property type="entry name" value="Spore Coat Polysaccharide Biosynthesis Protein SpsA, Chain A"/>
    <property type="match status" value="1"/>
</dbReference>
<name>A0ABR7A014_9BURK</name>
<evidence type="ECO:0000313" key="11">
    <source>
        <dbReference type="Proteomes" id="UP000654304"/>
    </source>
</evidence>
<dbReference type="RefSeq" id="WP_186902145.1">
    <property type="nucleotide sequence ID" value="NZ_JACOGD010000001.1"/>
</dbReference>
<feature type="binding site" evidence="8">
    <location>
        <position position="58"/>
    </location>
    <ligand>
        <name>GTP</name>
        <dbReference type="ChEBI" id="CHEBI:37565"/>
    </ligand>
</feature>
<evidence type="ECO:0000256" key="1">
    <source>
        <dbReference type="ARBA" id="ARBA00022490"/>
    </source>
</evidence>
<dbReference type="InterPro" id="IPR025877">
    <property type="entry name" value="MobA-like_NTP_Trfase"/>
</dbReference>
<comment type="similarity">
    <text evidence="8">Belongs to the MobA family.</text>
</comment>
<reference evidence="10 11" key="1">
    <citation type="submission" date="2020-08" db="EMBL/GenBank/DDBJ databases">
        <title>Novel species isolated from subtropical streams in China.</title>
        <authorList>
            <person name="Lu H."/>
        </authorList>
    </citation>
    <scope>NUCLEOTIDE SEQUENCE [LARGE SCALE GENOMIC DNA]</scope>
    <source>
        <strain evidence="10 11">CY22W</strain>
    </source>
</reference>
<keyword evidence="5 8" id="KW-0460">Magnesium</keyword>
<feature type="binding site" evidence="8">
    <location>
        <position position="76"/>
    </location>
    <ligand>
        <name>GTP</name>
        <dbReference type="ChEBI" id="CHEBI:37565"/>
    </ligand>
</feature>
<evidence type="ECO:0000256" key="2">
    <source>
        <dbReference type="ARBA" id="ARBA00022679"/>
    </source>
</evidence>
<comment type="subcellular location">
    <subcellularLocation>
        <location evidence="8">Cytoplasm</location>
    </subcellularLocation>
</comment>
<dbReference type="GO" id="GO:0061603">
    <property type="term" value="F:molybdenum cofactor guanylyltransferase activity"/>
    <property type="evidence" value="ECO:0007669"/>
    <property type="project" value="UniProtKB-EC"/>
</dbReference>
<keyword evidence="1 8" id="KW-0963">Cytoplasm</keyword>
<evidence type="ECO:0000256" key="7">
    <source>
        <dbReference type="ARBA" id="ARBA00023150"/>
    </source>
</evidence>
<dbReference type="EC" id="2.7.7.77" evidence="8"/>
<gene>
    <name evidence="8 10" type="primary">mobA</name>
    <name evidence="10" type="ORF">H8K43_01090</name>
</gene>
<dbReference type="Proteomes" id="UP000654304">
    <property type="component" value="Unassembled WGS sequence"/>
</dbReference>
<proteinExistence type="inferred from homology"/>
<feature type="binding site" evidence="8">
    <location>
        <position position="106"/>
    </location>
    <ligand>
        <name>Mg(2+)</name>
        <dbReference type="ChEBI" id="CHEBI:18420"/>
    </ligand>
</feature>
<keyword evidence="7 8" id="KW-0501">Molybdenum cofactor biosynthesis</keyword>
<feature type="binding site" evidence="8">
    <location>
        <position position="30"/>
    </location>
    <ligand>
        <name>GTP</name>
        <dbReference type="ChEBI" id="CHEBI:37565"/>
    </ligand>
</feature>
<dbReference type="EMBL" id="JACOGD010000001">
    <property type="protein sequence ID" value="MBC3930251.1"/>
    <property type="molecule type" value="Genomic_DNA"/>
</dbReference>
<evidence type="ECO:0000256" key="6">
    <source>
        <dbReference type="ARBA" id="ARBA00023134"/>
    </source>
</evidence>
<comment type="subunit">
    <text evidence="8">Monomer.</text>
</comment>
<comment type="domain">
    <text evidence="8">The N-terminal domain determines nucleotide recognition and specific binding, while the C-terminal domain determines the specific binding to the target protein.</text>
</comment>
<evidence type="ECO:0000259" key="9">
    <source>
        <dbReference type="Pfam" id="PF12804"/>
    </source>
</evidence>
<dbReference type="InterPro" id="IPR013482">
    <property type="entry name" value="Molybde_CF_guanTrfase"/>
</dbReference>
<accession>A0ABR7A014</accession>